<keyword evidence="2" id="KW-1185">Reference proteome</keyword>
<dbReference type="Proteomes" id="UP000614996">
    <property type="component" value="Unassembled WGS sequence"/>
</dbReference>
<proteinExistence type="predicted"/>
<comment type="caution">
    <text evidence="1">The sequence shown here is derived from an EMBL/GenBank/DDBJ whole genome shotgun (WGS) entry which is preliminary data.</text>
</comment>
<reference evidence="2" key="1">
    <citation type="journal article" date="2021" name="Int. J. Syst. Evol. Microbiol.">
        <title>Actinocatenispora comari sp. nov., an endophytic actinomycete isolated from aerial parts of Comarum salesowianum.</title>
        <authorList>
            <person name="Oyunbileg N."/>
            <person name="Iizaka Y."/>
            <person name="Hamada M."/>
            <person name="Davaapurev B.O."/>
            <person name="Fukumoto A."/>
            <person name="Tsetseg B."/>
            <person name="Kato F."/>
            <person name="Tamura T."/>
            <person name="Batkhuu J."/>
            <person name="Anzai Y."/>
        </authorList>
    </citation>
    <scope>NUCLEOTIDE SEQUENCE [LARGE SCALE GENOMIC DNA]</scope>
    <source>
        <strain evidence="2">NUM-2625</strain>
    </source>
</reference>
<name>A0A8J4EIQ8_9ACTN</name>
<dbReference type="AlphaFoldDB" id="A0A8J4EIQ8"/>
<accession>A0A8J4EIQ8</accession>
<evidence type="ECO:0000313" key="1">
    <source>
        <dbReference type="EMBL" id="GIL25210.1"/>
    </source>
</evidence>
<organism evidence="1 2">
    <name type="scientific">Actinocatenispora comari</name>
    <dbReference type="NCBI Taxonomy" id="2807577"/>
    <lineage>
        <taxon>Bacteria</taxon>
        <taxon>Bacillati</taxon>
        <taxon>Actinomycetota</taxon>
        <taxon>Actinomycetes</taxon>
        <taxon>Micromonosporales</taxon>
        <taxon>Micromonosporaceae</taxon>
        <taxon>Actinocatenispora</taxon>
    </lineage>
</organism>
<sequence length="139" mass="15795">MGSSGRWGPLVLMSVEGCSQRWEAVESLRERPRLWFEMPRPGEMHEREGAIIEAEGHVVAAGAGGDCCQRTAGELVIGTDFRHCLSDERREPVWFWSEPRFGKLQPCIHRRKTSRAGPVKQWAWAWTRASFLAPPPPAW</sequence>
<protein>
    <submittedName>
        <fullName evidence="1">Uncharacterized protein</fullName>
    </submittedName>
</protein>
<evidence type="ECO:0000313" key="2">
    <source>
        <dbReference type="Proteomes" id="UP000614996"/>
    </source>
</evidence>
<gene>
    <name evidence="1" type="ORF">NUM_04650</name>
</gene>
<dbReference type="EMBL" id="BOPO01000004">
    <property type="protein sequence ID" value="GIL25210.1"/>
    <property type="molecule type" value="Genomic_DNA"/>
</dbReference>